<gene>
    <name evidence="1" type="ORF">RISK_005615</name>
</gene>
<dbReference type="Proteomes" id="UP000036367">
    <property type="component" value="Unassembled WGS sequence"/>
</dbReference>
<organism evidence="1 2">
    <name type="scientific">Rhodopirellula islandica</name>
    <dbReference type="NCBI Taxonomy" id="595434"/>
    <lineage>
        <taxon>Bacteria</taxon>
        <taxon>Pseudomonadati</taxon>
        <taxon>Planctomycetota</taxon>
        <taxon>Planctomycetia</taxon>
        <taxon>Pirellulales</taxon>
        <taxon>Pirellulaceae</taxon>
        <taxon>Rhodopirellula</taxon>
    </lineage>
</organism>
<dbReference type="PATRIC" id="fig|595434.4.peg.5331"/>
<dbReference type="EMBL" id="LECT01000044">
    <property type="protein sequence ID" value="KLU02549.1"/>
    <property type="molecule type" value="Genomic_DNA"/>
</dbReference>
<dbReference type="AlphaFoldDB" id="A0A0J1EAH0"/>
<protein>
    <submittedName>
        <fullName evidence="1">Uncharacterized protein</fullName>
    </submittedName>
</protein>
<keyword evidence="2" id="KW-1185">Reference proteome</keyword>
<evidence type="ECO:0000313" key="2">
    <source>
        <dbReference type="Proteomes" id="UP000036367"/>
    </source>
</evidence>
<reference evidence="1" key="1">
    <citation type="submission" date="2015-05" db="EMBL/GenBank/DDBJ databases">
        <title>Permanent draft genome of Rhodopirellula islandicus K833.</title>
        <authorList>
            <person name="Kizina J."/>
            <person name="Richter M."/>
            <person name="Glockner F.O."/>
            <person name="Harder J."/>
        </authorList>
    </citation>
    <scope>NUCLEOTIDE SEQUENCE [LARGE SCALE GENOMIC DNA]</scope>
    <source>
        <strain evidence="1">K833</strain>
    </source>
</reference>
<proteinExistence type="predicted"/>
<name>A0A0J1EAH0_RHOIS</name>
<sequence>MDVRVNMLPWVSIKLVSLGGAAKPETCFQREFRDLAKWTDWCG</sequence>
<comment type="caution">
    <text evidence="1">The sequence shown here is derived from an EMBL/GenBank/DDBJ whole genome shotgun (WGS) entry which is preliminary data.</text>
</comment>
<dbReference type="STRING" id="595434.RISK_005615"/>
<evidence type="ECO:0000313" key="1">
    <source>
        <dbReference type="EMBL" id="KLU02549.1"/>
    </source>
</evidence>
<accession>A0A0J1EAH0</accession>